<dbReference type="GO" id="GO:0003700">
    <property type="term" value="F:DNA-binding transcription factor activity"/>
    <property type="evidence" value="ECO:0007669"/>
    <property type="project" value="InterPro"/>
</dbReference>
<reference evidence="2 3" key="1">
    <citation type="submission" date="2016-10" db="EMBL/GenBank/DDBJ databases">
        <authorList>
            <person name="de Groot N.N."/>
        </authorList>
    </citation>
    <scope>NUCLEOTIDE SEQUENCE [LARGE SCALE GENOMIC DNA]</scope>
    <source>
        <strain evidence="2 3">CGMCC 1.10457</strain>
    </source>
</reference>
<dbReference type="CDD" id="cd00090">
    <property type="entry name" value="HTH_ARSR"/>
    <property type="match status" value="1"/>
</dbReference>
<dbReference type="OrthoDB" id="319083at2157"/>
<dbReference type="Gene3D" id="1.10.10.10">
    <property type="entry name" value="Winged helix-like DNA-binding domain superfamily/Winged helix DNA-binding domain"/>
    <property type="match status" value="1"/>
</dbReference>
<evidence type="ECO:0000313" key="2">
    <source>
        <dbReference type="EMBL" id="SFS02410.1"/>
    </source>
</evidence>
<dbReference type="Pfam" id="PF09339">
    <property type="entry name" value="HTH_IclR"/>
    <property type="match status" value="1"/>
</dbReference>
<keyword evidence="3" id="KW-1185">Reference proteome</keyword>
<dbReference type="InterPro" id="IPR036390">
    <property type="entry name" value="WH_DNA-bd_sf"/>
</dbReference>
<accession>A0A1I6LGH5</accession>
<dbReference type="EMBL" id="FOZK01000002">
    <property type="protein sequence ID" value="SFS02410.1"/>
    <property type="molecule type" value="Genomic_DNA"/>
</dbReference>
<dbReference type="InterPro" id="IPR011991">
    <property type="entry name" value="ArsR-like_HTH"/>
</dbReference>
<dbReference type="InterPro" id="IPR005471">
    <property type="entry name" value="Tscrpt_reg_IclR_N"/>
</dbReference>
<dbReference type="GO" id="GO:0003677">
    <property type="term" value="F:DNA binding"/>
    <property type="evidence" value="ECO:0007669"/>
    <property type="project" value="InterPro"/>
</dbReference>
<dbReference type="AlphaFoldDB" id="A0A1I6LGH5"/>
<dbReference type="InterPro" id="IPR001845">
    <property type="entry name" value="HTH_ArsR_DNA-bd_dom"/>
</dbReference>
<gene>
    <name evidence="2" type="ORF">SAMN05216559_2639</name>
</gene>
<sequence>MSKTESAVEDTVLTDVLGPHAKVKILTALLGENDRDLDATEIARLAGIDRSTFYEHLDDLLGYELIEETRRVGNSQKYAINRDNPAAEDLAQMEWDLLEYVDESE</sequence>
<protein>
    <submittedName>
        <fullName evidence="2">Regulatory protein, arsR family</fullName>
    </submittedName>
</protein>
<dbReference type="SUPFAM" id="SSF46785">
    <property type="entry name" value="Winged helix' DNA-binding domain"/>
    <property type="match status" value="1"/>
</dbReference>
<feature type="domain" description="HTH arsR-type" evidence="1">
    <location>
        <begin position="12"/>
        <end position="95"/>
    </location>
</feature>
<dbReference type="SMART" id="SM00418">
    <property type="entry name" value="HTH_ARSR"/>
    <property type="match status" value="1"/>
</dbReference>
<proteinExistence type="predicted"/>
<organism evidence="2 3">
    <name type="scientific">Halomicrobium zhouii</name>
    <dbReference type="NCBI Taxonomy" id="767519"/>
    <lineage>
        <taxon>Archaea</taxon>
        <taxon>Methanobacteriati</taxon>
        <taxon>Methanobacteriota</taxon>
        <taxon>Stenosarchaea group</taxon>
        <taxon>Halobacteria</taxon>
        <taxon>Halobacteriales</taxon>
        <taxon>Haloarculaceae</taxon>
        <taxon>Halomicrobium</taxon>
    </lineage>
</organism>
<dbReference type="RefSeq" id="WP_089816960.1">
    <property type="nucleotide sequence ID" value="NZ_FOZK01000002.1"/>
</dbReference>
<evidence type="ECO:0000313" key="3">
    <source>
        <dbReference type="Proteomes" id="UP000199062"/>
    </source>
</evidence>
<dbReference type="InterPro" id="IPR036388">
    <property type="entry name" value="WH-like_DNA-bd_sf"/>
</dbReference>
<dbReference type="Proteomes" id="UP000199062">
    <property type="component" value="Unassembled WGS sequence"/>
</dbReference>
<evidence type="ECO:0000259" key="1">
    <source>
        <dbReference type="SMART" id="SM00418"/>
    </source>
</evidence>
<dbReference type="STRING" id="767519.SAMN05216559_2639"/>
<name>A0A1I6LGH5_9EURY</name>